<dbReference type="OrthoDB" id="517257at2"/>
<feature type="transmembrane region" description="Helical" evidence="1">
    <location>
        <begin position="83"/>
        <end position="103"/>
    </location>
</feature>
<keyword evidence="1" id="KW-1133">Transmembrane helix</keyword>
<dbReference type="Proteomes" id="UP000268857">
    <property type="component" value="Unassembled WGS sequence"/>
</dbReference>
<protein>
    <submittedName>
        <fullName evidence="2">Uncharacterized protein</fullName>
    </submittedName>
</protein>
<evidence type="ECO:0000313" key="3">
    <source>
        <dbReference type="Proteomes" id="UP000268857"/>
    </source>
</evidence>
<evidence type="ECO:0000256" key="1">
    <source>
        <dbReference type="SAM" id="Phobius"/>
    </source>
</evidence>
<dbReference type="STRING" id="211165.GCA_000317285_01455"/>
<keyword evidence="3" id="KW-1185">Reference proteome</keyword>
<keyword evidence="1" id="KW-0472">Membrane</keyword>
<evidence type="ECO:0000313" key="2">
    <source>
        <dbReference type="EMBL" id="RUR80135.1"/>
    </source>
</evidence>
<comment type="caution">
    <text evidence="2">The sequence shown here is derived from an EMBL/GenBank/DDBJ whole genome shotgun (WGS) entry which is preliminary data.</text>
</comment>
<dbReference type="AlphaFoldDB" id="A0A433NDL1"/>
<dbReference type="EMBL" id="RSCJ01000011">
    <property type="protein sequence ID" value="RUR80135.1"/>
    <property type="molecule type" value="Genomic_DNA"/>
</dbReference>
<sequence>MYYYQLQPPYLLLVFGLFVALTSGLALAGTLKLIAAKWQNKGAETSDYQLSKRQLTLPFLGITGGVGCFLCSGFEIFGFPPLLSYGIGIPLAIVTCLFVWLQLRSMLVYAEERGIESLDLDSWR</sequence>
<accession>A0A433NDL1</accession>
<name>A0A433NDL1_CHLFR</name>
<proteinExistence type="predicted"/>
<feature type="transmembrane region" description="Helical" evidence="1">
    <location>
        <begin position="12"/>
        <end position="34"/>
    </location>
</feature>
<gene>
    <name evidence="2" type="ORF">PCC6912_29950</name>
</gene>
<dbReference type="RefSeq" id="WP_016873799.1">
    <property type="nucleotide sequence ID" value="NZ_AJLN01000050.1"/>
</dbReference>
<reference evidence="2 3" key="1">
    <citation type="journal article" date="2019" name="Genome Biol. Evol.">
        <title>Day and night: Metabolic profiles and evolutionary relationships of six axenic non-marine cyanobacteria.</title>
        <authorList>
            <person name="Will S.E."/>
            <person name="Henke P."/>
            <person name="Boedeker C."/>
            <person name="Huang S."/>
            <person name="Brinkmann H."/>
            <person name="Rohde M."/>
            <person name="Jarek M."/>
            <person name="Friedl T."/>
            <person name="Seufert S."/>
            <person name="Schumacher M."/>
            <person name="Overmann J."/>
            <person name="Neumann-Schaal M."/>
            <person name="Petersen J."/>
        </authorList>
    </citation>
    <scope>NUCLEOTIDE SEQUENCE [LARGE SCALE GENOMIC DNA]</scope>
    <source>
        <strain evidence="2 3">PCC 6912</strain>
    </source>
</reference>
<organism evidence="2 3">
    <name type="scientific">Chlorogloeopsis fritschii PCC 6912</name>
    <dbReference type="NCBI Taxonomy" id="211165"/>
    <lineage>
        <taxon>Bacteria</taxon>
        <taxon>Bacillati</taxon>
        <taxon>Cyanobacteriota</taxon>
        <taxon>Cyanophyceae</taxon>
        <taxon>Nostocales</taxon>
        <taxon>Chlorogloeopsidaceae</taxon>
        <taxon>Chlorogloeopsis</taxon>
    </lineage>
</organism>
<keyword evidence="1" id="KW-0812">Transmembrane</keyword>
<feature type="transmembrane region" description="Helical" evidence="1">
    <location>
        <begin position="55"/>
        <end position="77"/>
    </location>
</feature>